<dbReference type="InterPro" id="IPR047313">
    <property type="entry name" value="SMN_C"/>
</dbReference>
<comment type="similarity">
    <text evidence="2">Belongs to the SMN family.</text>
</comment>
<dbReference type="GO" id="GO:0007281">
    <property type="term" value="P:germ cell development"/>
    <property type="evidence" value="ECO:0007669"/>
    <property type="project" value="EnsemblMetazoa"/>
</dbReference>
<dbReference type="GO" id="GO:0008380">
    <property type="term" value="P:RNA splicing"/>
    <property type="evidence" value="ECO:0007669"/>
    <property type="project" value="UniProtKB-KW"/>
</dbReference>
<keyword evidence="4" id="KW-0508">mRNA splicing</keyword>
<protein>
    <submittedName>
        <fullName evidence="8">Tudor domain-containing protein</fullName>
    </submittedName>
</protein>
<evidence type="ECO:0000259" key="7">
    <source>
        <dbReference type="PROSITE" id="PS50304"/>
    </source>
</evidence>
<dbReference type="Proteomes" id="UP000005237">
    <property type="component" value="Unassembled WGS sequence"/>
</dbReference>
<feature type="compositionally biased region" description="Low complexity" evidence="6">
    <location>
        <begin position="126"/>
        <end position="138"/>
    </location>
</feature>
<dbReference type="SMART" id="SM00333">
    <property type="entry name" value="TUDOR"/>
    <property type="match status" value="1"/>
</dbReference>
<evidence type="ECO:0000256" key="1">
    <source>
        <dbReference type="ARBA" id="ARBA00004123"/>
    </source>
</evidence>
<evidence type="ECO:0000313" key="8">
    <source>
        <dbReference type="EnsemblMetazoa" id="CJA06914.1"/>
    </source>
</evidence>
<evidence type="ECO:0000256" key="2">
    <source>
        <dbReference type="ARBA" id="ARBA00005371"/>
    </source>
</evidence>
<accession>A0A8R1HNB8</accession>
<dbReference type="Pfam" id="PF20635">
    <property type="entry name" value="SMN_YG-box"/>
    <property type="match status" value="1"/>
</dbReference>
<dbReference type="Gene3D" id="2.30.30.140">
    <property type="match status" value="1"/>
</dbReference>
<dbReference type="Gene3D" id="3.40.190.10">
    <property type="entry name" value="Periplasmic binding protein-like II"/>
    <property type="match status" value="1"/>
</dbReference>
<dbReference type="PANTHER" id="PTHR39267">
    <property type="entry name" value="SURVIVAL MOTOR NEURON-LIKE PROTEIN 1"/>
    <property type="match status" value="1"/>
</dbReference>
<sequence length="197" mass="22252">MSKSWSMKNQMDVDEVWDDTELIKMYEESIQENIPKVTEKKFKGEDGVEYTWKVGGKCMAPFTEDDQTEYYAATIDWIGGAKNQQVGVTFLYYGNQATVDIRELWENEEAIEEAVQMEKQEKKTTSTDSTKTTTSSSSNASIPLPSFAPPVPPNIIGMVPASEREALSSMLMSWYMSGYHTGYYQAIADRREGGSKQ</sequence>
<dbReference type="GO" id="GO:0009792">
    <property type="term" value="P:embryo development ending in birth or egg hatching"/>
    <property type="evidence" value="ECO:0007669"/>
    <property type="project" value="EnsemblMetazoa"/>
</dbReference>
<evidence type="ECO:0000313" key="9">
    <source>
        <dbReference type="Proteomes" id="UP000005237"/>
    </source>
</evidence>
<dbReference type="AlphaFoldDB" id="A0A8R1HNB8"/>
<keyword evidence="9" id="KW-1185">Reference proteome</keyword>
<dbReference type="EnsemblMetazoa" id="CJA06914.1">
    <property type="protein sequence ID" value="CJA06914.1"/>
    <property type="gene ID" value="WBGene00126118"/>
</dbReference>
<evidence type="ECO:0000256" key="3">
    <source>
        <dbReference type="ARBA" id="ARBA00022664"/>
    </source>
</evidence>
<evidence type="ECO:0000256" key="4">
    <source>
        <dbReference type="ARBA" id="ARBA00023187"/>
    </source>
</evidence>
<dbReference type="GO" id="GO:0043050">
    <property type="term" value="P:nematode pharyngeal pumping"/>
    <property type="evidence" value="ECO:0007669"/>
    <property type="project" value="EnsemblMetazoa"/>
</dbReference>
<dbReference type="InterPro" id="IPR040424">
    <property type="entry name" value="Smn1"/>
</dbReference>
<dbReference type="PROSITE" id="PS50304">
    <property type="entry name" value="TUDOR"/>
    <property type="match status" value="1"/>
</dbReference>
<dbReference type="Pfam" id="PF20636">
    <property type="entry name" value="SMN_G2-BD"/>
    <property type="match status" value="1"/>
</dbReference>
<dbReference type="PANTHER" id="PTHR39267:SF1">
    <property type="entry name" value="SURVIVAL MOTOR NEURON PROTEIN"/>
    <property type="match status" value="1"/>
</dbReference>
<dbReference type="InterPro" id="IPR002999">
    <property type="entry name" value="Tudor"/>
</dbReference>
<evidence type="ECO:0000256" key="5">
    <source>
        <dbReference type="ARBA" id="ARBA00023242"/>
    </source>
</evidence>
<organism evidence="8 9">
    <name type="scientific">Caenorhabditis japonica</name>
    <dbReference type="NCBI Taxonomy" id="281687"/>
    <lineage>
        <taxon>Eukaryota</taxon>
        <taxon>Metazoa</taxon>
        <taxon>Ecdysozoa</taxon>
        <taxon>Nematoda</taxon>
        <taxon>Chromadorea</taxon>
        <taxon>Rhabditida</taxon>
        <taxon>Rhabditina</taxon>
        <taxon>Rhabditomorpha</taxon>
        <taxon>Rhabditoidea</taxon>
        <taxon>Rhabditidae</taxon>
        <taxon>Peloderinae</taxon>
        <taxon>Caenorhabditis</taxon>
    </lineage>
</organism>
<feature type="region of interest" description="Disordered" evidence="6">
    <location>
        <begin position="115"/>
        <end position="146"/>
    </location>
</feature>
<reference evidence="8" key="2">
    <citation type="submission" date="2022-06" db="UniProtKB">
        <authorList>
            <consortium name="EnsemblMetazoa"/>
        </authorList>
    </citation>
    <scope>IDENTIFICATION</scope>
    <source>
        <strain evidence="8">DF5081</strain>
    </source>
</reference>
<feature type="compositionally biased region" description="Basic and acidic residues" evidence="6">
    <location>
        <begin position="116"/>
        <end position="125"/>
    </location>
</feature>
<keyword evidence="3" id="KW-0507">mRNA processing</keyword>
<feature type="domain" description="Tudor" evidence="7">
    <location>
        <begin position="51"/>
        <end position="114"/>
    </location>
</feature>
<proteinExistence type="inferred from homology"/>
<dbReference type="SUPFAM" id="SSF63748">
    <property type="entry name" value="Tudor/PWWP/MBT"/>
    <property type="match status" value="1"/>
</dbReference>
<evidence type="ECO:0000256" key="6">
    <source>
        <dbReference type="SAM" id="MobiDB-lite"/>
    </source>
</evidence>
<dbReference type="GO" id="GO:0005634">
    <property type="term" value="C:nucleus"/>
    <property type="evidence" value="ECO:0007669"/>
    <property type="project" value="UniProtKB-SubCell"/>
</dbReference>
<dbReference type="InterPro" id="IPR049481">
    <property type="entry name" value="SMN_G2-BD"/>
</dbReference>
<dbReference type="GO" id="GO:0040011">
    <property type="term" value="P:locomotion"/>
    <property type="evidence" value="ECO:0007669"/>
    <property type="project" value="EnsemblMetazoa"/>
</dbReference>
<reference evidence="9" key="1">
    <citation type="submission" date="2010-08" db="EMBL/GenBank/DDBJ databases">
        <authorList>
            <consortium name="Caenorhabditis japonica Sequencing Consortium"/>
            <person name="Wilson R.K."/>
        </authorList>
    </citation>
    <scope>NUCLEOTIDE SEQUENCE [LARGE SCALE GENOMIC DNA]</scope>
    <source>
        <strain evidence="9">DF5081</strain>
    </source>
</reference>
<dbReference type="GO" id="GO:0006397">
    <property type="term" value="P:mRNA processing"/>
    <property type="evidence" value="ECO:0007669"/>
    <property type="project" value="UniProtKB-KW"/>
</dbReference>
<dbReference type="GO" id="GO:0008340">
    <property type="term" value="P:determination of adult lifespan"/>
    <property type="evidence" value="ECO:0007669"/>
    <property type="project" value="EnsemblMetazoa"/>
</dbReference>
<name>A0A8R1HNB8_CAEJA</name>
<comment type="subcellular location">
    <subcellularLocation>
        <location evidence="1">Nucleus</location>
    </subcellularLocation>
</comment>
<dbReference type="CDD" id="cd22852">
    <property type="entry name" value="SMN_C"/>
    <property type="match status" value="1"/>
</dbReference>
<dbReference type="GO" id="GO:0040025">
    <property type="term" value="P:vulval development"/>
    <property type="evidence" value="ECO:0007669"/>
    <property type="project" value="EnsemblMetazoa"/>
</dbReference>
<keyword evidence="5" id="KW-0539">Nucleus</keyword>